<dbReference type="Gene3D" id="3.30.930.10">
    <property type="entry name" value="Bira Bifunctional Protein, Domain 2"/>
    <property type="match status" value="1"/>
</dbReference>
<keyword evidence="8" id="KW-0030">Aminoacyl-tRNA synthetase</keyword>
<gene>
    <name evidence="14" type="ORF">RN001_002866</name>
</gene>
<evidence type="ECO:0000256" key="7">
    <source>
        <dbReference type="ARBA" id="ARBA00022917"/>
    </source>
</evidence>
<dbReference type="CDD" id="cd00859">
    <property type="entry name" value="HisRS_anticodon"/>
    <property type="match status" value="1"/>
</dbReference>
<dbReference type="FunFam" id="3.40.50.800:FF:000008">
    <property type="entry name" value="histidine--tRNA ligase, cytoplasmic isoform X1"/>
    <property type="match status" value="1"/>
</dbReference>
<feature type="binding site" evidence="10">
    <location>
        <begin position="331"/>
        <end position="332"/>
    </location>
    <ligand>
        <name>L-histidine</name>
        <dbReference type="ChEBI" id="CHEBI:57595"/>
    </ligand>
</feature>
<dbReference type="AlphaFoldDB" id="A0AAN7QBA6"/>
<name>A0AAN7QBA6_9COLE</name>
<evidence type="ECO:0000256" key="5">
    <source>
        <dbReference type="ARBA" id="ARBA00022741"/>
    </source>
</evidence>
<dbReference type="EC" id="6.1.1.21" evidence="2"/>
<evidence type="ECO:0000256" key="8">
    <source>
        <dbReference type="ARBA" id="ARBA00023146"/>
    </source>
</evidence>
<keyword evidence="7" id="KW-0648">Protein biosynthesis</keyword>
<dbReference type="EMBL" id="JARPUR010000001">
    <property type="protein sequence ID" value="KAK4886595.1"/>
    <property type="molecule type" value="Genomic_DNA"/>
</dbReference>
<feature type="binding site" evidence="10">
    <location>
        <position position="174"/>
    </location>
    <ligand>
        <name>L-histidine</name>
        <dbReference type="ChEBI" id="CHEBI:57595"/>
    </ligand>
</feature>
<feature type="binding site" evidence="10">
    <location>
        <position position="327"/>
    </location>
    <ligand>
        <name>L-histidine</name>
        <dbReference type="ChEBI" id="CHEBI:57595"/>
    </ligand>
</feature>
<evidence type="ECO:0000256" key="11">
    <source>
        <dbReference type="SAM" id="Coils"/>
    </source>
</evidence>
<keyword evidence="5" id="KW-0547">Nucleotide-binding</keyword>
<dbReference type="InterPro" id="IPR009068">
    <property type="entry name" value="uS15_NS1_RNA-bd_sf"/>
</dbReference>
<evidence type="ECO:0000256" key="6">
    <source>
        <dbReference type="ARBA" id="ARBA00022840"/>
    </source>
</evidence>
<evidence type="ECO:0000256" key="3">
    <source>
        <dbReference type="ARBA" id="ARBA00022490"/>
    </source>
</evidence>
<dbReference type="PANTHER" id="PTHR11476:SF7">
    <property type="entry name" value="HISTIDINE--TRNA LIGASE"/>
    <property type="match status" value="1"/>
</dbReference>
<dbReference type="GO" id="GO:0004821">
    <property type="term" value="F:histidine-tRNA ligase activity"/>
    <property type="evidence" value="ECO:0007669"/>
    <property type="project" value="UniProtKB-EC"/>
</dbReference>
<dbReference type="GO" id="GO:0005524">
    <property type="term" value="F:ATP binding"/>
    <property type="evidence" value="ECO:0007669"/>
    <property type="project" value="UniProtKB-KW"/>
</dbReference>
<evidence type="ECO:0000259" key="12">
    <source>
        <dbReference type="PROSITE" id="PS50862"/>
    </source>
</evidence>
<keyword evidence="4" id="KW-0436">Ligase</keyword>
<dbReference type="NCBIfam" id="TIGR00442">
    <property type="entry name" value="hisS"/>
    <property type="match status" value="1"/>
</dbReference>
<dbReference type="PIRSF" id="PIRSF001549">
    <property type="entry name" value="His-tRNA_synth"/>
    <property type="match status" value="1"/>
</dbReference>
<dbReference type="InterPro" id="IPR004154">
    <property type="entry name" value="Anticodon-bd"/>
</dbReference>
<dbReference type="SMART" id="SM00991">
    <property type="entry name" value="WHEP-TRS"/>
    <property type="match status" value="1"/>
</dbReference>
<dbReference type="Gene3D" id="3.40.50.800">
    <property type="entry name" value="Anticodon-binding domain"/>
    <property type="match status" value="1"/>
</dbReference>
<sequence>MSNKEIIESLIKQQGELVRKLKSAKESKDKIDDEVAKLLELKAQLSCENGEIQKFTLKTAKGTRDFSPQQMAIRENVFTKIIGVFKRHGAETIDTPIFELKEVLTGKYGEDSKLIYDLKDQGGEILSLRYDLTVPFARYLAMNKITNIKRYHIAKVYRRDNPSITRGRYREFYQCDFDIAGAYDPMIPDAECVRVVQEILESLDIGPFLIKLNHRLLLDGMFAACGVPQDKFRSICSAVDKLDKSPWDEVRKEMVSEKHLAEDVADKIGQYVQMNGKLELVEKLLSDTNLTKIPAAVEGLEAMKLLLDYCDLYGVKDKVIFDLSLARGLDYYTGVIYEAVLLGDTKIEDPANSVGSIAGGGRYDNLVGMFDAKHKQVPCVGVSIGIERIFAVIEAKLLSGPDKVRTTEIEVYVASAQKNLINERMKICKELWDEGIKAEQSYKKNPKLLAQLQHCEEYGIPLAIVLGESEIQKGIVKLRNVLTRNEVEVPRTKLVDEIRKHLKTSHTNGSS</sequence>
<dbReference type="GO" id="GO:0006427">
    <property type="term" value="P:histidyl-tRNA aminoacylation"/>
    <property type="evidence" value="ECO:0007669"/>
    <property type="project" value="InterPro"/>
</dbReference>
<dbReference type="PROSITE" id="PS50862">
    <property type="entry name" value="AA_TRNA_LIGASE_II"/>
    <property type="match status" value="1"/>
</dbReference>
<dbReference type="PROSITE" id="PS51185">
    <property type="entry name" value="WHEP_TRS_2"/>
    <property type="match status" value="1"/>
</dbReference>
<feature type="binding site" evidence="10">
    <location>
        <position position="158"/>
    </location>
    <ligand>
        <name>L-histidine</name>
        <dbReference type="ChEBI" id="CHEBI:57595"/>
    </ligand>
</feature>
<feature type="binding site" evidence="10">
    <location>
        <position position="178"/>
    </location>
    <ligand>
        <name>L-histidine</name>
        <dbReference type="ChEBI" id="CHEBI:57595"/>
    </ligand>
</feature>
<dbReference type="PANTHER" id="PTHR11476">
    <property type="entry name" value="HISTIDYL-TRNA SYNTHETASE"/>
    <property type="match status" value="1"/>
</dbReference>
<dbReference type="GO" id="GO:0003723">
    <property type="term" value="F:RNA binding"/>
    <property type="evidence" value="ECO:0007669"/>
    <property type="project" value="TreeGrafter"/>
</dbReference>
<dbReference type="InterPro" id="IPR015807">
    <property type="entry name" value="His-tRNA-ligase"/>
</dbReference>
<dbReference type="Proteomes" id="UP001353858">
    <property type="component" value="Unassembled WGS sequence"/>
</dbReference>
<dbReference type="InterPro" id="IPR004516">
    <property type="entry name" value="HisRS/HisZ"/>
</dbReference>
<dbReference type="FunFam" id="3.30.930.10:FF:000021">
    <property type="entry name" value="Probable histidine--tRNA ligase, mitochondrial"/>
    <property type="match status" value="1"/>
</dbReference>
<dbReference type="Pfam" id="PF13393">
    <property type="entry name" value="tRNA-synt_His"/>
    <property type="match status" value="1"/>
</dbReference>
<dbReference type="SUPFAM" id="SSF47060">
    <property type="entry name" value="S15/NS1 RNA-binding domain"/>
    <property type="match status" value="1"/>
</dbReference>
<feature type="domain" description="Aminoacyl-transfer RNA synthetases class-II family profile" evidence="12">
    <location>
        <begin position="62"/>
        <end position="401"/>
    </location>
</feature>
<dbReference type="InterPro" id="IPR041715">
    <property type="entry name" value="HisRS-like_core"/>
</dbReference>
<dbReference type="SUPFAM" id="SSF55681">
    <property type="entry name" value="Class II aaRS and biotin synthetases"/>
    <property type="match status" value="1"/>
</dbReference>
<keyword evidence="15" id="KW-1185">Reference proteome</keyword>
<evidence type="ECO:0000313" key="15">
    <source>
        <dbReference type="Proteomes" id="UP001353858"/>
    </source>
</evidence>
<keyword evidence="11" id="KW-0175">Coiled coil</keyword>
<comment type="catalytic activity">
    <reaction evidence="9">
        <text>tRNA(His) + L-histidine + ATP = L-histidyl-tRNA(His) + AMP + diphosphate + H(+)</text>
        <dbReference type="Rhea" id="RHEA:17313"/>
        <dbReference type="Rhea" id="RHEA-COMP:9665"/>
        <dbReference type="Rhea" id="RHEA-COMP:9689"/>
        <dbReference type="ChEBI" id="CHEBI:15378"/>
        <dbReference type="ChEBI" id="CHEBI:30616"/>
        <dbReference type="ChEBI" id="CHEBI:33019"/>
        <dbReference type="ChEBI" id="CHEBI:57595"/>
        <dbReference type="ChEBI" id="CHEBI:78442"/>
        <dbReference type="ChEBI" id="CHEBI:78527"/>
        <dbReference type="ChEBI" id="CHEBI:456215"/>
        <dbReference type="EC" id="6.1.1.21"/>
    </reaction>
</comment>
<dbReference type="InterPro" id="IPR036621">
    <property type="entry name" value="Anticodon-bd_dom_sf"/>
</dbReference>
<dbReference type="HAMAP" id="MF_00127">
    <property type="entry name" value="His_tRNA_synth"/>
    <property type="match status" value="1"/>
</dbReference>
<comment type="caution">
    <text evidence="14">The sequence shown here is derived from an EMBL/GenBank/DDBJ whole genome shotgun (WGS) entry which is preliminary data.</text>
</comment>
<evidence type="ECO:0000256" key="4">
    <source>
        <dbReference type="ARBA" id="ARBA00022598"/>
    </source>
</evidence>
<organism evidence="14 15">
    <name type="scientific">Aquatica leii</name>
    <dbReference type="NCBI Taxonomy" id="1421715"/>
    <lineage>
        <taxon>Eukaryota</taxon>
        <taxon>Metazoa</taxon>
        <taxon>Ecdysozoa</taxon>
        <taxon>Arthropoda</taxon>
        <taxon>Hexapoda</taxon>
        <taxon>Insecta</taxon>
        <taxon>Pterygota</taxon>
        <taxon>Neoptera</taxon>
        <taxon>Endopterygota</taxon>
        <taxon>Coleoptera</taxon>
        <taxon>Polyphaga</taxon>
        <taxon>Elateriformia</taxon>
        <taxon>Elateroidea</taxon>
        <taxon>Lampyridae</taxon>
        <taxon>Luciolinae</taxon>
        <taxon>Aquatica</taxon>
    </lineage>
</organism>
<accession>A0AAN7QBA6</accession>
<keyword evidence="6" id="KW-0067">ATP-binding</keyword>
<evidence type="ECO:0000313" key="14">
    <source>
        <dbReference type="EMBL" id="KAK4886595.1"/>
    </source>
</evidence>
<dbReference type="InterPro" id="IPR045864">
    <property type="entry name" value="aa-tRNA-synth_II/BPL/LPL"/>
</dbReference>
<keyword evidence="3" id="KW-0963">Cytoplasm</keyword>
<dbReference type="InterPro" id="IPR006195">
    <property type="entry name" value="aa-tRNA-synth_II"/>
</dbReference>
<comment type="similarity">
    <text evidence="1">Belongs to the class-II aminoacyl-tRNA synthetase family.</text>
</comment>
<feature type="binding site" evidence="10">
    <location>
        <begin position="131"/>
        <end position="133"/>
    </location>
    <ligand>
        <name>L-histidine</name>
        <dbReference type="ChEBI" id="CHEBI:57595"/>
    </ligand>
</feature>
<feature type="coiled-coil region" evidence="11">
    <location>
        <begin position="21"/>
        <end position="48"/>
    </location>
</feature>
<protein>
    <recommendedName>
        <fullName evidence="2">histidine--tRNA ligase</fullName>
        <ecNumber evidence="2">6.1.1.21</ecNumber>
    </recommendedName>
</protein>
<dbReference type="InterPro" id="IPR033656">
    <property type="entry name" value="HisRS_anticodon"/>
</dbReference>
<dbReference type="InterPro" id="IPR000738">
    <property type="entry name" value="WHEP-TRS_dom"/>
</dbReference>
<feature type="domain" description="WHEP-TRS" evidence="13">
    <location>
        <begin position="3"/>
        <end position="59"/>
    </location>
</feature>
<evidence type="ECO:0000256" key="10">
    <source>
        <dbReference type="PIRSR" id="PIRSR001549-1"/>
    </source>
</evidence>
<dbReference type="GO" id="GO:0005739">
    <property type="term" value="C:mitochondrion"/>
    <property type="evidence" value="ECO:0007669"/>
    <property type="project" value="TreeGrafter"/>
</dbReference>
<dbReference type="Pfam" id="PF00458">
    <property type="entry name" value="WHEP-TRS"/>
    <property type="match status" value="1"/>
</dbReference>
<evidence type="ECO:0000256" key="1">
    <source>
        <dbReference type="ARBA" id="ARBA00008226"/>
    </source>
</evidence>
<dbReference type="SUPFAM" id="SSF52954">
    <property type="entry name" value="Class II aaRS ABD-related"/>
    <property type="match status" value="1"/>
</dbReference>
<dbReference type="Gene3D" id="1.10.287.10">
    <property type="entry name" value="S15/NS1, RNA-binding"/>
    <property type="match status" value="1"/>
</dbReference>
<dbReference type="CDD" id="cd00773">
    <property type="entry name" value="HisRS-like_core"/>
    <property type="match status" value="1"/>
</dbReference>
<dbReference type="GO" id="GO:0032543">
    <property type="term" value="P:mitochondrial translation"/>
    <property type="evidence" value="ECO:0007669"/>
    <property type="project" value="TreeGrafter"/>
</dbReference>
<dbReference type="GO" id="GO:0005829">
    <property type="term" value="C:cytosol"/>
    <property type="evidence" value="ECO:0007669"/>
    <property type="project" value="TreeGrafter"/>
</dbReference>
<dbReference type="Pfam" id="PF03129">
    <property type="entry name" value="HGTP_anticodon"/>
    <property type="match status" value="1"/>
</dbReference>
<reference evidence="15" key="1">
    <citation type="submission" date="2023-01" db="EMBL/GenBank/DDBJ databases">
        <title>Key to firefly adult light organ development and bioluminescence: homeobox transcription factors regulate luciferase expression and transportation to peroxisome.</title>
        <authorList>
            <person name="Fu X."/>
        </authorList>
    </citation>
    <scope>NUCLEOTIDE SEQUENCE [LARGE SCALE GENOMIC DNA]</scope>
</reference>
<evidence type="ECO:0000256" key="9">
    <source>
        <dbReference type="ARBA" id="ARBA00047639"/>
    </source>
</evidence>
<evidence type="ECO:0000256" key="2">
    <source>
        <dbReference type="ARBA" id="ARBA00012815"/>
    </source>
</evidence>
<proteinExistence type="inferred from homology"/>
<evidence type="ECO:0000259" key="13">
    <source>
        <dbReference type="PROSITE" id="PS51185"/>
    </source>
</evidence>